<evidence type="ECO:0000256" key="1">
    <source>
        <dbReference type="ARBA" id="ARBA00001933"/>
    </source>
</evidence>
<protein>
    <submittedName>
        <fullName evidence="5">dTDP-4-amino-4,6-dideoxygalactose transaminase</fullName>
    </submittedName>
</protein>
<sequence length="437" mass="46077">MSAAPAGAPGADRLAALGGTPAVARRLRAAHWPVVTDLDRRAVLDVLDGQALVSDTNGETAVSRLEDRWARFCEVPECVAVSNGTTALATALAALGIGPGDEVVVPSLSFVATALAPLHQMAVPVFADVDPVHFTLDPASVAEQITERTAAILPVHLHGRPADMDALGDLARTHGLAVVEDAAQAHGALWRGRRTGALGDAAAFSLQVTKNLPTCGEGGLITFADPATAAQARRIRQFGEDIDPGRERRYLSHRLGWNHKMNAVQAAFTLSQLDRFADYEAARQSQVTRFLDRIGELPGVLVPTAPAGGSHAWHILRLRFDPAAAGLPGSAAAGYRKALHRLLRAEGVPVSRYQLRSLPRQAAIADRVGFGAGYPWAAATAAEPAPRTAVADAIIEDSLTLQKRHLAPDAGPALDAYADGFAKVFRNLDVVARMALA</sequence>
<dbReference type="SUPFAM" id="SSF53383">
    <property type="entry name" value="PLP-dependent transferases"/>
    <property type="match status" value="1"/>
</dbReference>
<dbReference type="OrthoDB" id="9804264at2"/>
<dbReference type="CDD" id="cd00616">
    <property type="entry name" value="AHBA_syn"/>
    <property type="match status" value="1"/>
</dbReference>
<dbReference type="InterPro" id="IPR015424">
    <property type="entry name" value="PyrdxlP-dep_Trfase"/>
</dbReference>
<accession>A0A1M5CQG2</accession>
<dbReference type="STRING" id="1206085.SAMN05443575_0316"/>
<dbReference type="PANTHER" id="PTHR30244:SF34">
    <property type="entry name" value="DTDP-4-AMINO-4,6-DIDEOXYGALACTOSE TRANSAMINASE"/>
    <property type="match status" value="1"/>
</dbReference>
<evidence type="ECO:0000256" key="4">
    <source>
        <dbReference type="RuleBase" id="RU004508"/>
    </source>
</evidence>
<dbReference type="Gene3D" id="3.40.640.10">
    <property type="entry name" value="Type I PLP-dependent aspartate aminotransferase-like (Major domain)"/>
    <property type="match status" value="1"/>
</dbReference>
<dbReference type="AlphaFoldDB" id="A0A1M5CQG2"/>
<dbReference type="Proteomes" id="UP000186132">
    <property type="component" value="Unassembled WGS sequence"/>
</dbReference>
<feature type="modified residue" description="N6-(pyridoxal phosphate)lysine" evidence="3">
    <location>
        <position position="210"/>
    </location>
</feature>
<keyword evidence="6" id="KW-1185">Reference proteome</keyword>
<dbReference type="InterPro" id="IPR015421">
    <property type="entry name" value="PyrdxlP-dep_Trfase_major"/>
</dbReference>
<dbReference type="Gene3D" id="3.90.1150.10">
    <property type="entry name" value="Aspartate Aminotransferase, domain 1"/>
    <property type="match status" value="1"/>
</dbReference>
<dbReference type="InterPro" id="IPR015422">
    <property type="entry name" value="PyrdxlP-dep_Trfase_small"/>
</dbReference>
<feature type="active site" description="Proton acceptor" evidence="2">
    <location>
        <position position="210"/>
    </location>
</feature>
<gene>
    <name evidence="5" type="ORF">SAMN05443575_0316</name>
</gene>
<evidence type="ECO:0000313" key="6">
    <source>
        <dbReference type="Proteomes" id="UP000186132"/>
    </source>
</evidence>
<dbReference type="Pfam" id="PF01041">
    <property type="entry name" value="DegT_DnrJ_EryC1"/>
    <property type="match status" value="1"/>
</dbReference>
<evidence type="ECO:0000256" key="3">
    <source>
        <dbReference type="PIRSR" id="PIRSR000390-2"/>
    </source>
</evidence>
<dbReference type="RefSeq" id="WP_073385073.1">
    <property type="nucleotide sequence ID" value="NZ_FQVU01000001.1"/>
</dbReference>
<organism evidence="5 6">
    <name type="scientific">Jatrophihabitans endophyticus</name>
    <dbReference type="NCBI Taxonomy" id="1206085"/>
    <lineage>
        <taxon>Bacteria</taxon>
        <taxon>Bacillati</taxon>
        <taxon>Actinomycetota</taxon>
        <taxon>Actinomycetes</taxon>
        <taxon>Jatrophihabitantales</taxon>
        <taxon>Jatrophihabitantaceae</taxon>
        <taxon>Jatrophihabitans</taxon>
    </lineage>
</organism>
<dbReference type="EMBL" id="FQVU01000001">
    <property type="protein sequence ID" value="SHF56896.1"/>
    <property type="molecule type" value="Genomic_DNA"/>
</dbReference>
<comment type="cofactor">
    <cofactor evidence="1">
        <name>pyridoxal 5'-phosphate</name>
        <dbReference type="ChEBI" id="CHEBI:597326"/>
    </cofactor>
</comment>
<keyword evidence="3 4" id="KW-0663">Pyridoxal phosphate</keyword>
<dbReference type="PANTHER" id="PTHR30244">
    <property type="entry name" value="TRANSAMINASE"/>
    <property type="match status" value="1"/>
</dbReference>
<dbReference type="GO" id="GO:0008483">
    <property type="term" value="F:transaminase activity"/>
    <property type="evidence" value="ECO:0007669"/>
    <property type="project" value="TreeGrafter"/>
</dbReference>
<evidence type="ECO:0000256" key="2">
    <source>
        <dbReference type="PIRSR" id="PIRSR000390-1"/>
    </source>
</evidence>
<reference evidence="5 6" key="1">
    <citation type="submission" date="2016-11" db="EMBL/GenBank/DDBJ databases">
        <authorList>
            <person name="Jaros S."/>
            <person name="Januszkiewicz K."/>
            <person name="Wedrychowicz H."/>
        </authorList>
    </citation>
    <scope>NUCLEOTIDE SEQUENCE [LARGE SCALE GENOMIC DNA]</scope>
    <source>
        <strain evidence="5 6">DSM 45627</strain>
    </source>
</reference>
<dbReference type="PIRSF" id="PIRSF000390">
    <property type="entry name" value="PLP_StrS"/>
    <property type="match status" value="1"/>
</dbReference>
<dbReference type="InterPro" id="IPR000653">
    <property type="entry name" value="DegT/StrS_aminotransferase"/>
</dbReference>
<dbReference type="GO" id="GO:0030170">
    <property type="term" value="F:pyridoxal phosphate binding"/>
    <property type="evidence" value="ECO:0007669"/>
    <property type="project" value="TreeGrafter"/>
</dbReference>
<comment type="similarity">
    <text evidence="4">Belongs to the DegT/DnrJ/EryC1 family.</text>
</comment>
<proteinExistence type="inferred from homology"/>
<name>A0A1M5CQG2_9ACTN</name>
<evidence type="ECO:0000313" key="5">
    <source>
        <dbReference type="EMBL" id="SHF56896.1"/>
    </source>
</evidence>
<dbReference type="GO" id="GO:0000271">
    <property type="term" value="P:polysaccharide biosynthetic process"/>
    <property type="evidence" value="ECO:0007669"/>
    <property type="project" value="TreeGrafter"/>
</dbReference>